<protein>
    <submittedName>
        <fullName evidence="2">Type II secretion system protein</fullName>
    </submittedName>
</protein>
<dbReference type="EMBL" id="VRLR01000002">
    <property type="protein sequence ID" value="TXK82303.1"/>
    <property type="molecule type" value="Genomic_DNA"/>
</dbReference>
<dbReference type="NCBIfam" id="TIGR02532">
    <property type="entry name" value="IV_pilin_GFxxxE"/>
    <property type="match status" value="1"/>
</dbReference>
<organism evidence="2 3">
    <name type="scientific">Rheinheimera tangshanensis</name>
    <dbReference type="NCBI Taxonomy" id="400153"/>
    <lineage>
        <taxon>Bacteria</taxon>
        <taxon>Pseudomonadati</taxon>
        <taxon>Pseudomonadota</taxon>
        <taxon>Gammaproteobacteria</taxon>
        <taxon>Chromatiales</taxon>
        <taxon>Chromatiaceae</taxon>
        <taxon>Rheinheimera</taxon>
    </lineage>
</organism>
<evidence type="ECO:0000313" key="3">
    <source>
        <dbReference type="Proteomes" id="UP000321814"/>
    </source>
</evidence>
<dbReference type="Proteomes" id="UP000321814">
    <property type="component" value="Unassembled WGS sequence"/>
</dbReference>
<evidence type="ECO:0000256" key="1">
    <source>
        <dbReference type="SAM" id="Phobius"/>
    </source>
</evidence>
<comment type="caution">
    <text evidence="2">The sequence shown here is derived from an EMBL/GenBank/DDBJ whole genome shotgun (WGS) entry which is preliminary data.</text>
</comment>
<proteinExistence type="predicted"/>
<dbReference type="PROSITE" id="PS00409">
    <property type="entry name" value="PROKAR_NTER_METHYL"/>
    <property type="match status" value="1"/>
</dbReference>
<gene>
    <name evidence="2" type="ORF">FU839_05295</name>
</gene>
<reference evidence="2 3" key="1">
    <citation type="submission" date="2019-08" db="EMBL/GenBank/DDBJ databases">
        <title>Draft genome analysis of Rheinheimera tangshanensis isolated from the roots of fresh rice plants (Oryza sativa).</title>
        <authorList>
            <person name="Yu Q."/>
            <person name="Qi Y."/>
            <person name="Zhang H."/>
            <person name="Pu J."/>
        </authorList>
    </citation>
    <scope>NUCLEOTIDE SEQUENCE [LARGE SCALE GENOMIC DNA]</scope>
    <source>
        <strain evidence="2 3">JA3-B52</strain>
    </source>
</reference>
<name>A0A5C8M1H6_9GAMM</name>
<sequence length="177" mass="19066">MKYSMQRGFTLIELIVVMILIAILSVTALPKFLGKAGTEEITVQDQLIAVLRLMQNRAMQNTDPNACHQVLFTASQLGSAALNPCSTTSSFSLGQQNDADQLLLSGSDIRLSLFNASNGGAELSPPLRFRFNSLGKPVEDTNLSQALFNGNGVRFVIRGVTNAAVCIESEGFIHTCT</sequence>
<dbReference type="Pfam" id="PF07963">
    <property type="entry name" value="N_methyl"/>
    <property type="match status" value="1"/>
</dbReference>
<dbReference type="SUPFAM" id="SSF54523">
    <property type="entry name" value="Pili subunits"/>
    <property type="match status" value="1"/>
</dbReference>
<evidence type="ECO:0000313" key="2">
    <source>
        <dbReference type="EMBL" id="TXK82303.1"/>
    </source>
</evidence>
<dbReference type="RefSeq" id="WP_147903514.1">
    <property type="nucleotide sequence ID" value="NZ_BAAAGC010000017.1"/>
</dbReference>
<keyword evidence="3" id="KW-1185">Reference proteome</keyword>
<feature type="transmembrane region" description="Helical" evidence="1">
    <location>
        <begin position="12"/>
        <end position="33"/>
    </location>
</feature>
<dbReference type="AlphaFoldDB" id="A0A5C8M1H6"/>
<accession>A0A5C8M1H6</accession>
<dbReference type="OrthoDB" id="5873580at2"/>
<keyword evidence="1" id="KW-0472">Membrane</keyword>
<dbReference type="InterPro" id="IPR045584">
    <property type="entry name" value="Pilin-like"/>
</dbReference>
<dbReference type="InterPro" id="IPR012902">
    <property type="entry name" value="N_methyl_site"/>
</dbReference>
<keyword evidence="1" id="KW-1133">Transmembrane helix</keyword>
<keyword evidence="1" id="KW-0812">Transmembrane</keyword>
<dbReference type="Gene3D" id="3.30.700.10">
    <property type="entry name" value="Glycoprotein, Type 4 Pilin"/>
    <property type="match status" value="1"/>
</dbReference>